<comment type="similarity">
    <text evidence="1 4">Belongs to the serpin family.</text>
</comment>
<dbReference type="InterPro" id="IPR042185">
    <property type="entry name" value="Serpin_sf_2"/>
</dbReference>
<sequence length="363" mass="41074">MSIYKKLLKPTLSNFIVCPLSADIALALTTTGAQGQTAQELVTALHLPKQPQGLQEAFKIISHNLHGSDQYTLNSANKIYIKNKFQINNQFKKLATDVFNVDIQNINFEKNIDAANEINRWVEDKTQNKIVNLIHSSLLNNETQLVLINAIYFHGKWVKQFDPSASTPSTFYLNNNYSTKTKMMTAEDYYEYYESSELNAKFLKLDYAGNEVSMHIVLPNNIEGLSVLEKRLLDVLVPPKYNKEKVHVMIPRMKLETQIDFKSILQAMGVKSAFENDANFHGIAANEGNLKITEVIQKAFLVVTEEGTTAAASTGLVYYVPLSAAPQEESLKMFFANRPFLFYLRLNRLGVNFFVGRHGYPSL</sequence>
<proteinExistence type="inferred from homology"/>
<protein>
    <recommendedName>
        <fullName evidence="5">Serpin domain-containing protein</fullName>
    </recommendedName>
</protein>
<dbReference type="Proteomes" id="UP000801492">
    <property type="component" value="Unassembled WGS sequence"/>
</dbReference>
<accession>A0A8K0D2T4</accession>
<dbReference type="PROSITE" id="PS00284">
    <property type="entry name" value="SERPIN"/>
    <property type="match status" value="1"/>
</dbReference>
<dbReference type="InterPro" id="IPR036186">
    <property type="entry name" value="Serpin_sf"/>
</dbReference>
<dbReference type="Gene3D" id="2.30.39.10">
    <property type="entry name" value="Alpha-1-antitrypsin, domain 1"/>
    <property type="match status" value="1"/>
</dbReference>
<dbReference type="InterPro" id="IPR042178">
    <property type="entry name" value="Serpin_sf_1"/>
</dbReference>
<dbReference type="InterPro" id="IPR023796">
    <property type="entry name" value="Serpin_dom"/>
</dbReference>
<dbReference type="GO" id="GO:0005615">
    <property type="term" value="C:extracellular space"/>
    <property type="evidence" value="ECO:0007669"/>
    <property type="project" value="InterPro"/>
</dbReference>
<dbReference type="SMART" id="SM00093">
    <property type="entry name" value="SERPIN"/>
    <property type="match status" value="1"/>
</dbReference>
<evidence type="ECO:0000313" key="6">
    <source>
        <dbReference type="EMBL" id="KAF2895117.1"/>
    </source>
</evidence>
<dbReference type="PANTHER" id="PTHR11461">
    <property type="entry name" value="SERINE PROTEASE INHIBITOR, SERPIN"/>
    <property type="match status" value="1"/>
</dbReference>
<evidence type="ECO:0000256" key="2">
    <source>
        <dbReference type="ARBA" id="ARBA00022690"/>
    </source>
</evidence>
<evidence type="ECO:0000256" key="1">
    <source>
        <dbReference type="ARBA" id="ARBA00009500"/>
    </source>
</evidence>
<evidence type="ECO:0000259" key="5">
    <source>
        <dbReference type="SMART" id="SM00093"/>
    </source>
</evidence>
<dbReference type="OrthoDB" id="9518664at2759"/>
<organism evidence="6 7">
    <name type="scientific">Ignelater luminosus</name>
    <name type="common">Cucubano</name>
    <name type="synonym">Pyrophorus luminosus</name>
    <dbReference type="NCBI Taxonomy" id="2038154"/>
    <lineage>
        <taxon>Eukaryota</taxon>
        <taxon>Metazoa</taxon>
        <taxon>Ecdysozoa</taxon>
        <taxon>Arthropoda</taxon>
        <taxon>Hexapoda</taxon>
        <taxon>Insecta</taxon>
        <taxon>Pterygota</taxon>
        <taxon>Neoptera</taxon>
        <taxon>Endopterygota</taxon>
        <taxon>Coleoptera</taxon>
        <taxon>Polyphaga</taxon>
        <taxon>Elateriformia</taxon>
        <taxon>Elateroidea</taxon>
        <taxon>Elateridae</taxon>
        <taxon>Agrypninae</taxon>
        <taxon>Pyrophorini</taxon>
        <taxon>Ignelater</taxon>
    </lineage>
</organism>
<name>A0A8K0D2T4_IGNLU</name>
<evidence type="ECO:0000256" key="3">
    <source>
        <dbReference type="ARBA" id="ARBA00022900"/>
    </source>
</evidence>
<dbReference type="Gene3D" id="3.30.497.10">
    <property type="entry name" value="Antithrombin, subunit I, domain 2"/>
    <property type="match status" value="1"/>
</dbReference>
<dbReference type="PANTHER" id="PTHR11461:SF211">
    <property type="entry name" value="GH10112P-RELATED"/>
    <property type="match status" value="1"/>
</dbReference>
<feature type="domain" description="Serpin" evidence="5">
    <location>
        <begin position="1"/>
        <end position="361"/>
    </location>
</feature>
<dbReference type="EMBL" id="VTPC01006235">
    <property type="protein sequence ID" value="KAF2895117.1"/>
    <property type="molecule type" value="Genomic_DNA"/>
</dbReference>
<comment type="caution">
    <text evidence="6">The sequence shown here is derived from an EMBL/GenBank/DDBJ whole genome shotgun (WGS) entry which is preliminary data.</text>
</comment>
<evidence type="ECO:0000313" key="7">
    <source>
        <dbReference type="Proteomes" id="UP000801492"/>
    </source>
</evidence>
<dbReference type="InterPro" id="IPR000215">
    <property type="entry name" value="Serpin_fam"/>
</dbReference>
<gene>
    <name evidence="6" type="ORF">ILUMI_11062</name>
</gene>
<reference evidence="6" key="1">
    <citation type="submission" date="2019-08" db="EMBL/GenBank/DDBJ databases">
        <title>The genome of the North American firefly Photinus pyralis.</title>
        <authorList>
            <consortium name="Photinus pyralis genome working group"/>
            <person name="Fallon T.R."/>
            <person name="Sander Lower S.E."/>
            <person name="Weng J.-K."/>
        </authorList>
    </citation>
    <scope>NUCLEOTIDE SEQUENCE</scope>
    <source>
        <strain evidence="6">TRF0915ILg1</strain>
        <tissue evidence="6">Whole body</tissue>
    </source>
</reference>
<dbReference type="GO" id="GO:0004867">
    <property type="term" value="F:serine-type endopeptidase inhibitor activity"/>
    <property type="evidence" value="ECO:0007669"/>
    <property type="project" value="UniProtKB-KW"/>
</dbReference>
<dbReference type="Pfam" id="PF00079">
    <property type="entry name" value="Serpin"/>
    <property type="match status" value="1"/>
</dbReference>
<keyword evidence="2" id="KW-0646">Protease inhibitor</keyword>
<dbReference type="AlphaFoldDB" id="A0A8K0D2T4"/>
<dbReference type="SUPFAM" id="SSF56574">
    <property type="entry name" value="Serpins"/>
    <property type="match status" value="1"/>
</dbReference>
<keyword evidence="7" id="KW-1185">Reference proteome</keyword>
<dbReference type="InterPro" id="IPR023795">
    <property type="entry name" value="Serpin_CS"/>
</dbReference>
<evidence type="ECO:0000256" key="4">
    <source>
        <dbReference type="RuleBase" id="RU000411"/>
    </source>
</evidence>
<keyword evidence="3" id="KW-0722">Serine protease inhibitor</keyword>